<reference evidence="9 10" key="1">
    <citation type="submission" date="2019-03" db="EMBL/GenBank/DDBJ databases">
        <authorList>
            <consortium name="Pathogen Informatics"/>
        </authorList>
    </citation>
    <scope>NUCLEOTIDE SEQUENCE [LARGE SCALE GENOMIC DNA]</scope>
    <source>
        <strain evidence="9 10">NCTC12282</strain>
    </source>
</reference>
<dbReference type="InterPro" id="IPR036390">
    <property type="entry name" value="WH_DNA-bd_sf"/>
</dbReference>
<dbReference type="GO" id="GO:0003700">
    <property type="term" value="F:DNA-binding transcription factor activity"/>
    <property type="evidence" value="ECO:0007669"/>
    <property type="project" value="UniProtKB-UniRule"/>
</dbReference>
<evidence type="ECO:0000256" key="3">
    <source>
        <dbReference type="ARBA" id="ARBA00022833"/>
    </source>
</evidence>
<keyword evidence="3 7" id="KW-0862">Zinc</keyword>
<feature type="binding site" evidence="7">
    <location>
        <position position="158"/>
    </location>
    <ligand>
        <name>Zn(2+)</name>
        <dbReference type="ChEBI" id="CHEBI:29105"/>
    </ligand>
</feature>
<name>A0A484ZAZ1_9GAMM</name>
<keyword evidence="4 8" id="KW-0805">Transcription regulation</keyword>
<evidence type="ECO:0000256" key="5">
    <source>
        <dbReference type="ARBA" id="ARBA00023125"/>
    </source>
</evidence>
<dbReference type="AlphaFoldDB" id="A0A484ZAZ1"/>
<sequence length="163" mass="18179">MIESGATLRIKSDKKMKSASVESILVKAQKMCEQRAVRLTPQRQQVLRLMAEQKNAISAYDLLDLLRVSEPQAKPPTVYRALDFLMEQGFIHKIESTNSYVVCHHVGEPLHTSALFICDSCGQVTEHHADGIDQLLKALAFKTGFVIQHSVLETHGTCSNCTK</sequence>
<comment type="cofactor">
    <cofactor evidence="7">
        <name>Zn(2+)</name>
        <dbReference type="ChEBI" id="CHEBI:29105"/>
    </cofactor>
    <text evidence="7">Binds 1 zinc ion per subunit.</text>
</comment>
<evidence type="ECO:0000256" key="6">
    <source>
        <dbReference type="ARBA" id="ARBA00023163"/>
    </source>
</evidence>
<feature type="binding site" evidence="7">
    <location>
        <position position="118"/>
    </location>
    <ligand>
        <name>Zn(2+)</name>
        <dbReference type="ChEBI" id="CHEBI:29105"/>
    </ligand>
</feature>
<evidence type="ECO:0000256" key="7">
    <source>
        <dbReference type="PIRSR" id="PIRSR602481-1"/>
    </source>
</evidence>
<keyword evidence="7 8" id="KW-0479">Metal-binding</keyword>
<evidence type="ECO:0000313" key="9">
    <source>
        <dbReference type="EMBL" id="VFS45544.1"/>
    </source>
</evidence>
<comment type="subunit">
    <text evidence="8">Homodimer.</text>
</comment>
<evidence type="ECO:0000256" key="4">
    <source>
        <dbReference type="ARBA" id="ARBA00023015"/>
    </source>
</evidence>
<dbReference type="GO" id="GO:0045892">
    <property type="term" value="P:negative regulation of DNA-templated transcription"/>
    <property type="evidence" value="ECO:0007669"/>
    <property type="project" value="TreeGrafter"/>
</dbReference>
<dbReference type="GO" id="GO:0008270">
    <property type="term" value="F:zinc ion binding"/>
    <property type="evidence" value="ECO:0007669"/>
    <property type="project" value="TreeGrafter"/>
</dbReference>
<dbReference type="GO" id="GO:0005829">
    <property type="term" value="C:cytosol"/>
    <property type="evidence" value="ECO:0007669"/>
    <property type="project" value="TreeGrafter"/>
</dbReference>
<dbReference type="InterPro" id="IPR043135">
    <property type="entry name" value="Fur_C"/>
</dbReference>
<dbReference type="Proteomes" id="UP000373449">
    <property type="component" value="Unassembled WGS sequence"/>
</dbReference>
<keyword evidence="8" id="KW-0963">Cytoplasm</keyword>
<dbReference type="Gene3D" id="1.10.10.10">
    <property type="entry name" value="Winged helix-like DNA-binding domain superfamily/Winged helix DNA-binding domain"/>
    <property type="match status" value="1"/>
</dbReference>
<organism evidence="9 10">
    <name type="scientific">Budvicia aquatica</name>
    <dbReference type="NCBI Taxonomy" id="82979"/>
    <lineage>
        <taxon>Bacteria</taxon>
        <taxon>Pseudomonadati</taxon>
        <taxon>Pseudomonadota</taxon>
        <taxon>Gammaproteobacteria</taxon>
        <taxon>Enterobacterales</taxon>
        <taxon>Budviciaceae</taxon>
        <taxon>Budvicia</taxon>
    </lineage>
</organism>
<dbReference type="InterPro" id="IPR036388">
    <property type="entry name" value="WH-like_DNA-bd_sf"/>
</dbReference>
<evidence type="ECO:0000256" key="2">
    <source>
        <dbReference type="ARBA" id="ARBA00022491"/>
    </source>
</evidence>
<evidence type="ECO:0000256" key="1">
    <source>
        <dbReference type="ARBA" id="ARBA00007957"/>
    </source>
</evidence>
<keyword evidence="6 8" id="KW-0804">Transcription</keyword>
<feature type="binding site" evidence="7">
    <location>
        <position position="121"/>
    </location>
    <ligand>
        <name>Zn(2+)</name>
        <dbReference type="ChEBI" id="CHEBI:29105"/>
    </ligand>
</feature>
<dbReference type="CDD" id="cd07153">
    <property type="entry name" value="Fur_like"/>
    <property type="match status" value="1"/>
</dbReference>
<comment type="subcellular location">
    <subcellularLocation>
        <location evidence="8">Cytoplasm</location>
    </subcellularLocation>
</comment>
<evidence type="ECO:0000313" key="10">
    <source>
        <dbReference type="Proteomes" id="UP000373449"/>
    </source>
</evidence>
<dbReference type="Pfam" id="PF01475">
    <property type="entry name" value="FUR"/>
    <property type="match status" value="1"/>
</dbReference>
<dbReference type="SUPFAM" id="SSF46785">
    <property type="entry name" value="Winged helix' DNA-binding domain"/>
    <property type="match status" value="1"/>
</dbReference>
<dbReference type="EMBL" id="CAADJA010000002">
    <property type="protein sequence ID" value="VFS45544.1"/>
    <property type="molecule type" value="Genomic_DNA"/>
</dbReference>
<comment type="similarity">
    <text evidence="1 8">Belongs to the Fur family.</text>
</comment>
<dbReference type="GO" id="GO:0000976">
    <property type="term" value="F:transcription cis-regulatory region binding"/>
    <property type="evidence" value="ECO:0007669"/>
    <property type="project" value="TreeGrafter"/>
</dbReference>
<evidence type="ECO:0000256" key="8">
    <source>
        <dbReference type="RuleBase" id="RU364037"/>
    </source>
</evidence>
<keyword evidence="8" id="KW-0408">Iron</keyword>
<gene>
    <name evidence="9" type="primary">zur</name>
    <name evidence="8" type="synonym">fur</name>
    <name evidence="9" type="ORF">NCTC12282_00421</name>
</gene>
<dbReference type="PANTHER" id="PTHR33202">
    <property type="entry name" value="ZINC UPTAKE REGULATION PROTEIN"/>
    <property type="match status" value="1"/>
</dbReference>
<protein>
    <recommendedName>
        <fullName evidence="8">Ferric uptake regulation protein</fullName>
    </recommendedName>
</protein>
<dbReference type="InterPro" id="IPR002481">
    <property type="entry name" value="FUR"/>
</dbReference>
<feature type="binding site" evidence="7">
    <location>
        <position position="161"/>
    </location>
    <ligand>
        <name>Zn(2+)</name>
        <dbReference type="ChEBI" id="CHEBI:29105"/>
    </ligand>
</feature>
<proteinExistence type="inferred from homology"/>
<dbReference type="GO" id="GO:1900376">
    <property type="term" value="P:regulation of secondary metabolite biosynthetic process"/>
    <property type="evidence" value="ECO:0007669"/>
    <property type="project" value="TreeGrafter"/>
</dbReference>
<dbReference type="Gene3D" id="3.30.1490.190">
    <property type="match status" value="1"/>
</dbReference>
<keyword evidence="5 8" id="KW-0238">DNA-binding</keyword>
<accession>A0A484ZAZ1</accession>
<dbReference type="PANTHER" id="PTHR33202:SF6">
    <property type="entry name" value="ZINC UPTAKE REGULATION PROTEIN"/>
    <property type="match status" value="1"/>
</dbReference>
<dbReference type="FunFam" id="1.10.10.10:FF:000137">
    <property type="entry name" value="Zinc uptake transcriptional repressor"/>
    <property type="match status" value="1"/>
</dbReference>
<keyword evidence="2 8" id="KW-0678">Repressor</keyword>
<dbReference type="NCBIfam" id="NF008646">
    <property type="entry name" value="PRK11639.1"/>
    <property type="match status" value="1"/>
</dbReference>